<keyword evidence="3" id="KW-1185">Reference proteome</keyword>
<dbReference type="RefSeq" id="WP_243071194.1">
    <property type="nucleotide sequence ID" value="NZ_JAIVFL010000001.1"/>
</dbReference>
<dbReference type="Gene3D" id="3.40.50.720">
    <property type="entry name" value="NAD(P)-binding Rossmann-like Domain"/>
    <property type="match status" value="1"/>
</dbReference>
<proteinExistence type="predicted"/>
<sequence length="129" mass="13958">MRPAPVTSTTRPVSDRRRRTLLPWLHVARVSPRWPRPAPHPSGAPTEVPPPRRPARRASDPPPGATRQPRPGSGHGNPGHDQHADSFPLRRLGRAEDVAAVVAFAFSDDADHITGTEIVVDGGYLAMGH</sequence>
<feature type="compositionally biased region" description="Polar residues" evidence="1">
    <location>
        <begin position="1"/>
        <end position="12"/>
    </location>
</feature>
<protein>
    <submittedName>
        <fullName evidence="2">SDR family oxidoreductase</fullName>
    </submittedName>
</protein>
<evidence type="ECO:0000313" key="2">
    <source>
        <dbReference type="EMBL" id="MCI4674806.1"/>
    </source>
</evidence>
<feature type="compositionally biased region" description="Pro residues" evidence="1">
    <location>
        <begin position="34"/>
        <end position="52"/>
    </location>
</feature>
<dbReference type="Proteomes" id="UP001139068">
    <property type="component" value="Unassembled WGS sequence"/>
</dbReference>
<evidence type="ECO:0000313" key="3">
    <source>
        <dbReference type="Proteomes" id="UP001139068"/>
    </source>
</evidence>
<dbReference type="InterPro" id="IPR036291">
    <property type="entry name" value="NAD(P)-bd_dom_sf"/>
</dbReference>
<feature type="region of interest" description="Disordered" evidence="1">
    <location>
        <begin position="1"/>
        <end position="91"/>
    </location>
</feature>
<name>A0ABS9YU87_9MYCO</name>
<evidence type="ECO:0000256" key="1">
    <source>
        <dbReference type="SAM" id="MobiDB-lite"/>
    </source>
</evidence>
<accession>A0ABS9YU87</accession>
<organism evidence="2 3">
    <name type="scientific">Candidatus Mycolicibacterium alkanivorans</name>
    <dbReference type="NCBI Taxonomy" id="2954114"/>
    <lineage>
        <taxon>Bacteria</taxon>
        <taxon>Bacillati</taxon>
        <taxon>Actinomycetota</taxon>
        <taxon>Actinomycetes</taxon>
        <taxon>Mycobacteriales</taxon>
        <taxon>Mycobacteriaceae</taxon>
        <taxon>Mycolicibacterium</taxon>
    </lineage>
</organism>
<comment type="caution">
    <text evidence="2">The sequence shown here is derived from an EMBL/GenBank/DDBJ whole genome shotgun (WGS) entry which is preliminary data.</text>
</comment>
<dbReference type="Pfam" id="PF13561">
    <property type="entry name" value="adh_short_C2"/>
    <property type="match status" value="1"/>
</dbReference>
<dbReference type="EMBL" id="JAIVFL010000001">
    <property type="protein sequence ID" value="MCI4674806.1"/>
    <property type="molecule type" value="Genomic_DNA"/>
</dbReference>
<dbReference type="SUPFAM" id="SSF51735">
    <property type="entry name" value="NAD(P)-binding Rossmann-fold domains"/>
    <property type="match status" value="1"/>
</dbReference>
<reference evidence="2" key="1">
    <citation type="journal article" date="2022" name="ISME J.">
        <title>Identification of active gaseous-alkane degraders at natural gas seeps.</title>
        <authorList>
            <person name="Farhan Ul Haque M."/>
            <person name="Hernandez M."/>
            <person name="Crombie A.T."/>
            <person name="Murrell J.C."/>
        </authorList>
    </citation>
    <scope>NUCLEOTIDE SEQUENCE</scope>
    <source>
        <strain evidence="2">ANDR5</strain>
    </source>
</reference>
<gene>
    <name evidence="2" type="ORF">K9U37_07770</name>
</gene>
<dbReference type="InterPro" id="IPR002347">
    <property type="entry name" value="SDR_fam"/>
</dbReference>